<feature type="region of interest" description="Disordered" evidence="1">
    <location>
        <begin position="1"/>
        <end position="20"/>
    </location>
</feature>
<feature type="compositionally biased region" description="Polar residues" evidence="1">
    <location>
        <begin position="68"/>
        <end position="88"/>
    </location>
</feature>
<reference evidence="2" key="2">
    <citation type="submission" date="2023-05" db="EMBL/GenBank/DDBJ databases">
        <authorList>
            <person name="Schelkunov M.I."/>
        </authorList>
    </citation>
    <scope>NUCLEOTIDE SEQUENCE</scope>
    <source>
        <strain evidence="2">Hsosn_3</strain>
        <tissue evidence="2">Leaf</tissue>
    </source>
</reference>
<gene>
    <name evidence="2" type="ORF">POM88_048934</name>
</gene>
<comment type="caution">
    <text evidence="2">The sequence shown here is derived from an EMBL/GenBank/DDBJ whole genome shotgun (WGS) entry which is preliminary data.</text>
</comment>
<feature type="region of interest" description="Disordered" evidence="1">
    <location>
        <begin position="49"/>
        <end position="104"/>
    </location>
</feature>
<dbReference type="AlphaFoldDB" id="A0AAD8GXA0"/>
<dbReference type="EMBL" id="JAUIZM010000011">
    <property type="protein sequence ID" value="KAK1355678.1"/>
    <property type="molecule type" value="Genomic_DNA"/>
</dbReference>
<evidence type="ECO:0000313" key="2">
    <source>
        <dbReference type="EMBL" id="KAK1355678.1"/>
    </source>
</evidence>
<keyword evidence="3" id="KW-1185">Reference proteome</keyword>
<protein>
    <submittedName>
        <fullName evidence="2">Uncharacterized protein</fullName>
    </submittedName>
</protein>
<feature type="compositionally biased region" description="Polar residues" evidence="1">
    <location>
        <begin position="51"/>
        <end position="61"/>
    </location>
</feature>
<dbReference type="Proteomes" id="UP001237642">
    <property type="component" value="Unassembled WGS sequence"/>
</dbReference>
<reference evidence="2" key="1">
    <citation type="submission" date="2023-02" db="EMBL/GenBank/DDBJ databases">
        <title>Genome of toxic invasive species Heracleum sosnowskyi carries increased number of genes despite the absence of recent whole-genome duplications.</title>
        <authorList>
            <person name="Schelkunov M."/>
            <person name="Shtratnikova V."/>
            <person name="Makarenko M."/>
            <person name="Klepikova A."/>
            <person name="Omelchenko D."/>
            <person name="Novikova G."/>
            <person name="Obukhova E."/>
            <person name="Bogdanov V."/>
            <person name="Penin A."/>
            <person name="Logacheva M."/>
        </authorList>
    </citation>
    <scope>NUCLEOTIDE SEQUENCE</scope>
    <source>
        <strain evidence="2">Hsosn_3</strain>
        <tissue evidence="2">Leaf</tissue>
    </source>
</reference>
<evidence type="ECO:0000313" key="3">
    <source>
        <dbReference type="Proteomes" id="UP001237642"/>
    </source>
</evidence>
<organism evidence="2 3">
    <name type="scientific">Heracleum sosnowskyi</name>
    <dbReference type="NCBI Taxonomy" id="360622"/>
    <lineage>
        <taxon>Eukaryota</taxon>
        <taxon>Viridiplantae</taxon>
        <taxon>Streptophyta</taxon>
        <taxon>Embryophyta</taxon>
        <taxon>Tracheophyta</taxon>
        <taxon>Spermatophyta</taxon>
        <taxon>Magnoliopsida</taxon>
        <taxon>eudicotyledons</taxon>
        <taxon>Gunneridae</taxon>
        <taxon>Pentapetalae</taxon>
        <taxon>asterids</taxon>
        <taxon>campanulids</taxon>
        <taxon>Apiales</taxon>
        <taxon>Apiaceae</taxon>
        <taxon>Apioideae</taxon>
        <taxon>apioid superclade</taxon>
        <taxon>Tordylieae</taxon>
        <taxon>Tordyliinae</taxon>
        <taxon>Heracleum</taxon>
    </lineage>
</organism>
<sequence length="219" mass="23798">MDKDKRVSFGNGIGGNESLGKDKRVSFDIATCRSFRPYGRHVEMNVVNGKSDASSGGSSPAVSDHHNSSLQGGSSSMNFPQEGQNAFSAANGPKKSDVRSWDSKGMVSNEVKVKTKANDTVNMTSSTNMQDRESMCNEELKPGALIRDVAPFSTRNPTDPVLLTRKMSPQNVYVVQEDVTKMLASQIMADAQNDVDGCLADNTVFKRVSSIHFELQNNI</sequence>
<proteinExistence type="predicted"/>
<accession>A0AAD8GXA0</accession>
<evidence type="ECO:0000256" key="1">
    <source>
        <dbReference type="SAM" id="MobiDB-lite"/>
    </source>
</evidence>
<name>A0AAD8GXA0_9APIA</name>